<proteinExistence type="predicted"/>
<reference evidence="4" key="1">
    <citation type="submission" date="2023-06" db="EMBL/GenBank/DDBJ databases">
        <title>full genome analysis of Phenantherene degrader P3.</title>
        <authorList>
            <person name="Akbar A."/>
            <person name="Rahmeh R."/>
            <person name="Kishk M."/>
        </authorList>
    </citation>
    <scope>NUCLEOTIDE SEQUENCE</scope>
    <source>
        <strain evidence="4">P3</strain>
    </source>
</reference>
<protein>
    <submittedName>
        <fullName evidence="4">AraC family transcriptional regulator</fullName>
    </submittedName>
</protein>
<organism evidence="4 5">
    <name type="scientific">Bordetella petrii</name>
    <dbReference type="NCBI Taxonomy" id="94624"/>
    <lineage>
        <taxon>Bacteria</taxon>
        <taxon>Pseudomonadati</taxon>
        <taxon>Pseudomonadota</taxon>
        <taxon>Betaproteobacteria</taxon>
        <taxon>Burkholderiales</taxon>
        <taxon>Alcaligenaceae</taxon>
        <taxon>Bordetella</taxon>
    </lineage>
</organism>
<evidence type="ECO:0000256" key="1">
    <source>
        <dbReference type="ARBA" id="ARBA00023015"/>
    </source>
</evidence>
<comment type="caution">
    <text evidence="4">The sequence shown here is derived from an EMBL/GenBank/DDBJ whole genome shotgun (WGS) entry which is preliminary data.</text>
</comment>
<dbReference type="Gene3D" id="1.10.10.60">
    <property type="entry name" value="Homeodomain-like"/>
    <property type="match status" value="1"/>
</dbReference>
<evidence type="ECO:0000313" key="5">
    <source>
        <dbReference type="Proteomes" id="UP001175604"/>
    </source>
</evidence>
<dbReference type="SMART" id="SM00342">
    <property type="entry name" value="HTH_ARAC"/>
    <property type="match status" value="1"/>
</dbReference>
<dbReference type="PROSITE" id="PS01124">
    <property type="entry name" value="HTH_ARAC_FAMILY_2"/>
    <property type="match status" value="1"/>
</dbReference>
<dbReference type="RefSeq" id="WP_289785569.1">
    <property type="nucleotide sequence ID" value="NZ_JAUDJE010000007.1"/>
</dbReference>
<keyword evidence="2" id="KW-0804">Transcription</keyword>
<dbReference type="Pfam" id="PF06719">
    <property type="entry name" value="AraC_N"/>
    <property type="match status" value="1"/>
</dbReference>
<dbReference type="SUPFAM" id="SSF46689">
    <property type="entry name" value="Homeodomain-like"/>
    <property type="match status" value="2"/>
</dbReference>
<dbReference type="PANTHER" id="PTHR43436:SF2">
    <property type="entry name" value="ARAC_XYLS FAMILY TRANSCRIPTIONAL REGULATOR"/>
    <property type="match status" value="1"/>
</dbReference>
<dbReference type="InterPro" id="IPR018060">
    <property type="entry name" value="HTH_AraC"/>
</dbReference>
<dbReference type="Proteomes" id="UP001175604">
    <property type="component" value="Unassembled WGS sequence"/>
</dbReference>
<feature type="domain" description="HTH araC/xylS-type" evidence="3">
    <location>
        <begin position="198"/>
        <end position="296"/>
    </location>
</feature>
<dbReference type="EMBL" id="JAUDJE010000007">
    <property type="protein sequence ID" value="MDM9559421.1"/>
    <property type="molecule type" value="Genomic_DNA"/>
</dbReference>
<gene>
    <name evidence="4" type="ORF">QUC21_10300</name>
</gene>
<evidence type="ECO:0000256" key="2">
    <source>
        <dbReference type="ARBA" id="ARBA00023163"/>
    </source>
</evidence>
<name>A0ABT7W2I5_9BORD</name>
<evidence type="ECO:0000259" key="3">
    <source>
        <dbReference type="PROSITE" id="PS01124"/>
    </source>
</evidence>
<keyword evidence="1" id="KW-0805">Transcription regulation</keyword>
<evidence type="ECO:0000313" key="4">
    <source>
        <dbReference type="EMBL" id="MDM9559421.1"/>
    </source>
</evidence>
<dbReference type="InterPro" id="IPR009594">
    <property type="entry name" value="Tscrpt_reg_HTH_AraC_N"/>
</dbReference>
<dbReference type="PANTHER" id="PTHR43436">
    <property type="entry name" value="ARAC-FAMILY TRANSCRIPTIONAL REGULATOR"/>
    <property type="match status" value="1"/>
</dbReference>
<dbReference type="Pfam" id="PF12833">
    <property type="entry name" value="HTH_18"/>
    <property type="match status" value="1"/>
</dbReference>
<keyword evidence="5" id="KW-1185">Reference proteome</keyword>
<accession>A0ABT7W2I5</accession>
<sequence>MAHAAPAHSPRQARMIALLRDLAPAEGYTQSLLDGVTFMRSDHPLSCTQALYEPSIVIVVQGRKRGFHGGAMYVYDAQHYLVLSVPLPFSIETEASPAEPLLGLALRIDPAMTAELVMEVDEAASGTKAKPVTMYATRMDDKLEDAALRMLEALSSPVEARLLGPSIYREITYRVLTGDQGGGLRAALQQGGSFGRIAKVLRRIHTQYDRGLDVATLASEANLSVPAFHVHFKAVTATSPIQYIKAIRLHQARLMMIRQGMNAASACEQVGYESPSQFSREFKRLFGRSPTDETRHLKALLSLASPVVAAGVHARRLPGEAARM</sequence>
<dbReference type="InterPro" id="IPR009057">
    <property type="entry name" value="Homeodomain-like_sf"/>
</dbReference>